<evidence type="ECO:0000313" key="3">
    <source>
        <dbReference type="Proteomes" id="UP001144673"/>
    </source>
</evidence>
<organism evidence="2 3">
    <name type="scientific">Akanthomyces muscarius</name>
    <name type="common">Entomopathogenic fungus</name>
    <name type="synonym">Lecanicillium muscarium</name>
    <dbReference type="NCBI Taxonomy" id="2231603"/>
    <lineage>
        <taxon>Eukaryota</taxon>
        <taxon>Fungi</taxon>
        <taxon>Dikarya</taxon>
        <taxon>Ascomycota</taxon>
        <taxon>Pezizomycotina</taxon>
        <taxon>Sordariomycetes</taxon>
        <taxon>Hypocreomycetidae</taxon>
        <taxon>Hypocreales</taxon>
        <taxon>Cordycipitaceae</taxon>
        <taxon>Akanthomyces</taxon>
    </lineage>
</organism>
<dbReference type="GeneID" id="80890704"/>
<evidence type="ECO:0000313" key="2">
    <source>
        <dbReference type="EMBL" id="KAJ4144671.1"/>
    </source>
</evidence>
<protein>
    <submittedName>
        <fullName evidence="2">Uncharacterized protein</fullName>
    </submittedName>
</protein>
<keyword evidence="3" id="KW-1185">Reference proteome</keyword>
<proteinExistence type="predicted"/>
<evidence type="ECO:0000256" key="1">
    <source>
        <dbReference type="SAM" id="MobiDB-lite"/>
    </source>
</evidence>
<reference evidence="2" key="1">
    <citation type="journal article" date="2023" name="Access Microbiol">
        <title>De-novo genome assembly for Akanthomyces muscarius, a biocontrol agent of insect agricultural pests.</title>
        <authorList>
            <person name="Erdos Z."/>
            <person name="Studholme D.J."/>
            <person name="Raymond B."/>
            <person name="Sharma M."/>
        </authorList>
    </citation>
    <scope>NUCLEOTIDE SEQUENCE</scope>
    <source>
        <strain evidence="2">Ve6</strain>
    </source>
</reference>
<dbReference type="Proteomes" id="UP001144673">
    <property type="component" value="Chromosome 2"/>
</dbReference>
<feature type="region of interest" description="Disordered" evidence="1">
    <location>
        <begin position="93"/>
        <end position="114"/>
    </location>
</feature>
<comment type="caution">
    <text evidence="2">The sequence shown here is derived from an EMBL/GenBank/DDBJ whole genome shotgun (WGS) entry which is preliminary data.</text>
</comment>
<accession>A0A9W8Q3H8</accession>
<name>A0A9W8Q3H8_AKAMU</name>
<feature type="compositionally biased region" description="Basic and acidic residues" evidence="1">
    <location>
        <begin position="97"/>
        <end position="114"/>
    </location>
</feature>
<dbReference type="RefSeq" id="XP_056048341.1">
    <property type="nucleotide sequence ID" value="XM_056194318.1"/>
</dbReference>
<dbReference type="KEGG" id="amus:LMH87_003545"/>
<gene>
    <name evidence="2" type="ORF">LMH87_003545</name>
</gene>
<dbReference type="EMBL" id="JAJHUN010000011">
    <property type="protein sequence ID" value="KAJ4144671.1"/>
    <property type="molecule type" value="Genomic_DNA"/>
</dbReference>
<sequence>MFTSTIQYRLRKNPMLSCHPASPPSGQDKDVAALQAENKHALATRTRLAGYSSTLQRIGVLPDCYLAPPGNSYANDTHHRDTCGAIIICPSSSGQPEQHHHEHTQTSIEIFEKP</sequence>
<dbReference type="AlphaFoldDB" id="A0A9W8Q3H8"/>